<proteinExistence type="inferred from homology"/>
<comment type="cofactor">
    <cofactor evidence="6">
        <name>Zn(2+)</name>
        <dbReference type="ChEBI" id="CHEBI:29105"/>
    </cofactor>
    <text evidence="6">Binds 1 zinc ion per subunit.</text>
</comment>
<evidence type="ECO:0000256" key="5">
    <source>
        <dbReference type="ARBA" id="ARBA00023049"/>
    </source>
</evidence>
<dbReference type="RefSeq" id="WP_048642863.1">
    <property type="nucleotide sequence ID" value="NZ_CAXBGM010000137.1"/>
</dbReference>
<dbReference type="AlphaFoldDB" id="A0A0H4PI06"/>
<gene>
    <name evidence="9" type="ORF">CA2015_3278</name>
</gene>
<organism evidence="9 10">
    <name type="scientific">Cyclobacterium amurskyense</name>
    <dbReference type="NCBI Taxonomy" id="320787"/>
    <lineage>
        <taxon>Bacteria</taxon>
        <taxon>Pseudomonadati</taxon>
        <taxon>Bacteroidota</taxon>
        <taxon>Cytophagia</taxon>
        <taxon>Cytophagales</taxon>
        <taxon>Cyclobacteriaceae</taxon>
        <taxon>Cyclobacterium</taxon>
    </lineage>
</organism>
<evidence type="ECO:0000259" key="8">
    <source>
        <dbReference type="Pfam" id="PF01435"/>
    </source>
</evidence>
<evidence type="ECO:0000256" key="7">
    <source>
        <dbReference type="SAM" id="MobiDB-lite"/>
    </source>
</evidence>
<protein>
    <submittedName>
        <fullName evidence="9">Zn-dependent protease with chaperone function</fullName>
    </submittedName>
</protein>
<dbReference type="Gene3D" id="3.30.2010.10">
    <property type="entry name" value="Metalloproteases ('zincins'), catalytic domain"/>
    <property type="match status" value="1"/>
</dbReference>
<feature type="region of interest" description="Disordered" evidence="7">
    <location>
        <begin position="226"/>
        <end position="247"/>
    </location>
</feature>
<name>A0A0H4PI06_9BACT</name>
<dbReference type="GO" id="GO:0016020">
    <property type="term" value="C:membrane"/>
    <property type="evidence" value="ECO:0007669"/>
    <property type="project" value="TreeGrafter"/>
</dbReference>
<evidence type="ECO:0000256" key="2">
    <source>
        <dbReference type="ARBA" id="ARBA00022723"/>
    </source>
</evidence>
<dbReference type="CDD" id="cd07331">
    <property type="entry name" value="M48C_Oma1_like"/>
    <property type="match status" value="1"/>
</dbReference>
<evidence type="ECO:0000313" key="10">
    <source>
        <dbReference type="Proteomes" id="UP000036520"/>
    </source>
</evidence>
<dbReference type="PANTHER" id="PTHR22726:SF1">
    <property type="entry name" value="METALLOENDOPEPTIDASE OMA1, MITOCHONDRIAL"/>
    <property type="match status" value="1"/>
</dbReference>
<feature type="domain" description="Peptidase M48" evidence="8">
    <location>
        <begin position="91"/>
        <end position="253"/>
    </location>
</feature>
<evidence type="ECO:0000256" key="1">
    <source>
        <dbReference type="ARBA" id="ARBA00022670"/>
    </source>
</evidence>
<evidence type="ECO:0000256" key="6">
    <source>
        <dbReference type="RuleBase" id="RU003983"/>
    </source>
</evidence>
<dbReference type="InterPro" id="IPR051156">
    <property type="entry name" value="Mito/Outer_Membr_Metalloprot"/>
</dbReference>
<evidence type="ECO:0000313" key="9">
    <source>
        <dbReference type="EMBL" id="AKP52670.1"/>
    </source>
</evidence>
<dbReference type="KEGG" id="camu:CA2015_3278"/>
<dbReference type="Pfam" id="PF01435">
    <property type="entry name" value="Peptidase_M48"/>
    <property type="match status" value="1"/>
</dbReference>
<dbReference type="OrthoDB" id="9810445at2"/>
<keyword evidence="10" id="KW-1185">Reference proteome</keyword>
<keyword evidence="5 6" id="KW-0482">Metalloprotease</keyword>
<dbReference type="Proteomes" id="UP000036520">
    <property type="component" value="Chromosome"/>
</dbReference>
<keyword evidence="1 6" id="KW-0645">Protease</keyword>
<reference evidence="9 10" key="1">
    <citation type="submission" date="2015-07" db="EMBL/GenBank/DDBJ databases">
        <authorList>
            <person name="Kim K.M."/>
        </authorList>
    </citation>
    <scope>NUCLEOTIDE SEQUENCE [LARGE SCALE GENOMIC DNA]</scope>
    <source>
        <strain evidence="9 10">KCTC 12363</strain>
    </source>
</reference>
<dbReference type="EMBL" id="CP012040">
    <property type="protein sequence ID" value="AKP52670.1"/>
    <property type="molecule type" value="Genomic_DNA"/>
</dbReference>
<dbReference type="PROSITE" id="PS51257">
    <property type="entry name" value="PROKAR_LIPOPROTEIN"/>
    <property type="match status" value="1"/>
</dbReference>
<dbReference type="GO" id="GO:0004222">
    <property type="term" value="F:metalloendopeptidase activity"/>
    <property type="evidence" value="ECO:0007669"/>
    <property type="project" value="InterPro"/>
</dbReference>
<evidence type="ECO:0000256" key="3">
    <source>
        <dbReference type="ARBA" id="ARBA00022801"/>
    </source>
</evidence>
<dbReference type="GO" id="GO:0051603">
    <property type="term" value="P:proteolysis involved in protein catabolic process"/>
    <property type="evidence" value="ECO:0007669"/>
    <property type="project" value="TreeGrafter"/>
</dbReference>
<accession>A0A0H4PI06</accession>
<dbReference type="InterPro" id="IPR001915">
    <property type="entry name" value="Peptidase_M48"/>
</dbReference>
<evidence type="ECO:0000256" key="4">
    <source>
        <dbReference type="ARBA" id="ARBA00022833"/>
    </source>
</evidence>
<keyword evidence="4 6" id="KW-0862">Zinc</keyword>
<sequence>MKKILALLSIGLIVYSCATVPLSGRRQLSIVSNSEVLPLAYDQYGQVLKESKVLTSTKEGQQVVKVGNRIAEAVDTYLKDNGYSSITDGFKWDFNLLESDQVNAWCMPGGKVAFYTGILPICEDETGIAVVMGHEVAHAIASHARERMSQGMVANGLIGGLQVALGEDPSLTETIFLQAVGIGGQVGMLKFGRDQELEADQLGLIFMSIAGYDPREAPGFWERMNAQSEGSSRPPEFLSTHPGPERRIEQLNKQMNEALKYYNKEK</sequence>
<dbReference type="PANTHER" id="PTHR22726">
    <property type="entry name" value="METALLOENDOPEPTIDASE OMA1"/>
    <property type="match status" value="1"/>
</dbReference>
<comment type="similarity">
    <text evidence="6">Belongs to the peptidase M48 family.</text>
</comment>
<keyword evidence="3 6" id="KW-0378">Hydrolase</keyword>
<dbReference type="PATRIC" id="fig|320787.5.peg.3579"/>
<dbReference type="GO" id="GO:0046872">
    <property type="term" value="F:metal ion binding"/>
    <property type="evidence" value="ECO:0007669"/>
    <property type="project" value="UniProtKB-KW"/>
</dbReference>
<keyword evidence="2" id="KW-0479">Metal-binding</keyword>